<organism evidence="6 7">
    <name type="scientific">Thermothielavioides terrestris (strain ATCC 38088 / NRRL 8126)</name>
    <name type="common">Thielavia terrestris</name>
    <dbReference type="NCBI Taxonomy" id="578455"/>
    <lineage>
        <taxon>Eukaryota</taxon>
        <taxon>Fungi</taxon>
        <taxon>Dikarya</taxon>
        <taxon>Ascomycota</taxon>
        <taxon>Pezizomycotina</taxon>
        <taxon>Sordariomycetes</taxon>
        <taxon>Sordariomycetidae</taxon>
        <taxon>Sordariales</taxon>
        <taxon>Chaetomiaceae</taxon>
        <taxon>Thermothielavioides</taxon>
        <taxon>Thermothielavioides terrestris</taxon>
    </lineage>
</organism>
<dbReference type="Pfam" id="PF13302">
    <property type="entry name" value="Acetyltransf_3"/>
    <property type="match status" value="1"/>
</dbReference>
<evidence type="ECO:0000256" key="1">
    <source>
        <dbReference type="ARBA" id="ARBA00022679"/>
    </source>
</evidence>
<dbReference type="GO" id="GO:0016747">
    <property type="term" value="F:acyltransferase activity, transferring groups other than amino-acyl groups"/>
    <property type="evidence" value="ECO:0007669"/>
    <property type="project" value="InterPro"/>
</dbReference>
<keyword evidence="7" id="KW-1185">Reference proteome</keyword>
<gene>
    <name evidence="6" type="ORF">THITE_2121963</name>
</gene>
<dbReference type="OrthoDB" id="630895at2759"/>
<feature type="region of interest" description="Disordered" evidence="4">
    <location>
        <begin position="1"/>
        <end position="28"/>
    </location>
</feature>
<dbReference type="RefSeq" id="XP_003656806.1">
    <property type="nucleotide sequence ID" value="XM_003656758.1"/>
</dbReference>
<comment type="similarity">
    <text evidence="3">Belongs to the acetyltransferase family. RimJ subfamily.</text>
</comment>
<accession>G2RFI7</accession>
<dbReference type="KEGG" id="ttt:THITE_2121963"/>
<evidence type="ECO:0000256" key="2">
    <source>
        <dbReference type="ARBA" id="ARBA00023315"/>
    </source>
</evidence>
<proteinExistence type="inferred from homology"/>
<dbReference type="Proteomes" id="UP000008181">
    <property type="component" value="Chromosome 5"/>
</dbReference>
<feature type="domain" description="N-acetyltransferase" evidence="5">
    <location>
        <begin position="46"/>
        <end position="209"/>
    </location>
</feature>
<evidence type="ECO:0000313" key="7">
    <source>
        <dbReference type="Proteomes" id="UP000008181"/>
    </source>
</evidence>
<dbReference type="Gene3D" id="3.40.630.30">
    <property type="match status" value="1"/>
</dbReference>
<dbReference type="InterPro" id="IPR051531">
    <property type="entry name" value="N-acetyltransferase"/>
</dbReference>
<evidence type="ECO:0000313" key="6">
    <source>
        <dbReference type="EMBL" id="AEO70470.1"/>
    </source>
</evidence>
<feature type="compositionally biased region" description="Pro residues" evidence="4">
    <location>
        <begin position="1"/>
        <end position="18"/>
    </location>
</feature>
<evidence type="ECO:0000256" key="4">
    <source>
        <dbReference type="SAM" id="MobiDB-lite"/>
    </source>
</evidence>
<keyword evidence="2" id="KW-0012">Acyltransferase</keyword>
<dbReference type="PANTHER" id="PTHR43792:SF8">
    <property type="entry name" value="[RIBOSOMAL PROTEIN US5]-ALANINE N-ACETYLTRANSFERASE"/>
    <property type="match status" value="1"/>
</dbReference>
<dbReference type="InterPro" id="IPR000182">
    <property type="entry name" value="GNAT_dom"/>
</dbReference>
<evidence type="ECO:0000256" key="3">
    <source>
        <dbReference type="ARBA" id="ARBA00038502"/>
    </source>
</evidence>
<keyword evidence="1" id="KW-0808">Transferase</keyword>
<reference evidence="6 7" key="1">
    <citation type="journal article" date="2011" name="Nat. Biotechnol.">
        <title>Comparative genomic analysis of the thermophilic biomass-degrading fungi Myceliophthora thermophila and Thielavia terrestris.</title>
        <authorList>
            <person name="Berka R.M."/>
            <person name="Grigoriev I.V."/>
            <person name="Otillar R."/>
            <person name="Salamov A."/>
            <person name="Grimwood J."/>
            <person name="Reid I."/>
            <person name="Ishmael N."/>
            <person name="John T."/>
            <person name="Darmond C."/>
            <person name="Moisan M.-C."/>
            <person name="Henrissat B."/>
            <person name="Coutinho P.M."/>
            <person name="Lombard V."/>
            <person name="Natvig D.O."/>
            <person name="Lindquist E."/>
            <person name="Schmutz J."/>
            <person name="Lucas S."/>
            <person name="Harris P."/>
            <person name="Powlowski J."/>
            <person name="Bellemare A."/>
            <person name="Taylor D."/>
            <person name="Butler G."/>
            <person name="de Vries R.P."/>
            <person name="Allijn I.E."/>
            <person name="van den Brink J."/>
            <person name="Ushinsky S."/>
            <person name="Storms R."/>
            <person name="Powell A.J."/>
            <person name="Paulsen I.T."/>
            <person name="Elbourne L.D.H."/>
            <person name="Baker S.E."/>
            <person name="Magnuson J."/>
            <person name="LaBoissiere S."/>
            <person name="Clutterbuck A.J."/>
            <person name="Martinez D."/>
            <person name="Wogulis M."/>
            <person name="de Leon A.L."/>
            <person name="Rey M.W."/>
            <person name="Tsang A."/>
        </authorList>
    </citation>
    <scope>NUCLEOTIDE SEQUENCE [LARGE SCALE GENOMIC DNA]</scope>
    <source>
        <strain evidence="7">ATCC 38088 / NRRL 8126</strain>
    </source>
</reference>
<dbReference type="GeneID" id="11522916"/>
<dbReference type="eggNOG" id="ENOG502RXXF">
    <property type="taxonomic scope" value="Eukaryota"/>
</dbReference>
<dbReference type="EMBL" id="CP003013">
    <property type="protein sequence ID" value="AEO70470.1"/>
    <property type="molecule type" value="Genomic_DNA"/>
</dbReference>
<dbReference type="PANTHER" id="PTHR43792">
    <property type="entry name" value="GNAT FAMILY, PUTATIVE (AFU_ORTHOLOGUE AFUA_3G00765)-RELATED-RELATED"/>
    <property type="match status" value="1"/>
</dbReference>
<sequence>MSQPEQTPPEQPPAPSHPPTALKADDPLPPPIVTTPKCIIRAHHPSDITRMQRAADNPAVAKYMSYRFASPYTLEDARRWLDLAATLKAPGTDILTCYAICEPGTSAYLGGIGVQTRTDVEAGTFELGYWIGQDSWGKGIMTEAARGFTRWVFDTFPSVVRLEAGVFSGNEASVRVLKKAGFVYEGTRRKAAVKHGVAYDVMVFGLLREECIRN</sequence>
<dbReference type="HOGENOM" id="CLU_013985_3_4_1"/>
<dbReference type="InterPro" id="IPR016181">
    <property type="entry name" value="Acyl_CoA_acyltransferase"/>
</dbReference>
<name>G2RFI7_THETT</name>
<dbReference type="PROSITE" id="PS51186">
    <property type="entry name" value="GNAT"/>
    <property type="match status" value="1"/>
</dbReference>
<evidence type="ECO:0000259" key="5">
    <source>
        <dbReference type="PROSITE" id="PS51186"/>
    </source>
</evidence>
<dbReference type="SUPFAM" id="SSF55729">
    <property type="entry name" value="Acyl-CoA N-acyltransferases (Nat)"/>
    <property type="match status" value="1"/>
</dbReference>
<dbReference type="AlphaFoldDB" id="G2RFI7"/>
<protein>
    <recommendedName>
        <fullName evidence="5">N-acetyltransferase domain-containing protein</fullName>
    </recommendedName>
</protein>